<evidence type="ECO:0008006" key="7">
    <source>
        <dbReference type="Google" id="ProtNLM"/>
    </source>
</evidence>
<name>A0A8J9UWV1_9NEOP</name>
<dbReference type="EMBL" id="OV170226">
    <property type="protein sequence ID" value="CAH0726319.1"/>
    <property type="molecule type" value="Genomic_DNA"/>
</dbReference>
<dbReference type="SUPFAM" id="SSF52540">
    <property type="entry name" value="P-loop containing nucleoside triphosphate hydrolases"/>
    <property type="match status" value="1"/>
</dbReference>
<sequence length="219" mass="24237">MEDKPCYPCEQEVIEKNPPCPLQCMSPKCKAYQRTAPIDSNKTPIVWVLGGPGSGADIQCQMITAKYGFIPLSTGDLLRAEAKSGSDRAKCLATIMERRELVPNDVVVDLLNKTMLAMAGEAKGFLINNFPREKAQGIFFEKKITPVTVIIYLEVSPENLAKLIPTDAKSTIDPQLKTFLENNEQILEHWPNKIKRISAEGTADAIFSQVSQFINPLIA</sequence>
<evidence type="ECO:0000256" key="3">
    <source>
        <dbReference type="ARBA" id="ARBA00022777"/>
    </source>
</evidence>
<keyword evidence="6" id="KW-1185">Reference proteome</keyword>
<evidence type="ECO:0000256" key="2">
    <source>
        <dbReference type="ARBA" id="ARBA00022741"/>
    </source>
</evidence>
<dbReference type="AlphaFoldDB" id="A0A8J9UWV1"/>
<evidence type="ECO:0000313" key="6">
    <source>
        <dbReference type="Proteomes" id="UP000838878"/>
    </source>
</evidence>
<dbReference type="PANTHER" id="PTHR23359">
    <property type="entry name" value="NUCLEOTIDE KINASE"/>
    <property type="match status" value="1"/>
</dbReference>
<comment type="similarity">
    <text evidence="4">Belongs to the adenylate kinase family.</text>
</comment>
<gene>
    <name evidence="5" type="ORF">BINO364_LOCUS11790</name>
</gene>
<dbReference type="Pfam" id="PF00406">
    <property type="entry name" value="ADK"/>
    <property type="match status" value="1"/>
</dbReference>
<keyword evidence="2" id="KW-0547">Nucleotide-binding</keyword>
<organism evidence="5 6">
    <name type="scientific">Brenthis ino</name>
    <name type="common">lesser marbled fritillary</name>
    <dbReference type="NCBI Taxonomy" id="405034"/>
    <lineage>
        <taxon>Eukaryota</taxon>
        <taxon>Metazoa</taxon>
        <taxon>Ecdysozoa</taxon>
        <taxon>Arthropoda</taxon>
        <taxon>Hexapoda</taxon>
        <taxon>Insecta</taxon>
        <taxon>Pterygota</taxon>
        <taxon>Neoptera</taxon>
        <taxon>Endopterygota</taxon>
        <taxon>Lepidoptera</taxon>
        <taxon>Glossata</taxon>
        <taxon>Ditrysia</taxon>
        <taxon>Papilionoidea</taxon>
        <taxon>Nymphalidae</taxon>
        <taxon>Heliconiinae</taxon>
        <taxon>Argynnini</taxon>
        <taxon>Brenthis</taxon>
    </lineage>
</organism>
<dbReference type="GO" id="GO:0006139">
    <property type="term" value="P:nucleobase-containing compound metabolic process"/>
    <property type="evidence" value="ECO:0007669"/>
    <property type="project" value="InterPro"/>
</dbReference>
<dbReference type="GO" id="GO:0005524">
    <property type="term" value="F:ATP binding"/>
    <property type="evidence" value="ECO:0007669"/>
    <property type="project" value="InterPro"/>
</dbReference>
<protein>
    <recommendedName>
        <fullName evidence="7">Adenylate kinase</fullName>
    </recommendedName>
</protein>
<accession>A0A8J9UWV1</accession>
<dbReference type="OrthoDB" id="442176at2759"/>
<dbReference type="GO" id="GO:0019205">
    <property type="term" value="F:nucleobase-containing compound kinase activity"/>
    <property type="evidence" value="ECO:0007669"/>
    <property type="project" value="InterPro"/>
</dbReference>
<evidence type="ECO:0000256" key="1">
    <source>
        <dbReference type="ARBA" id="ARBA00022679"/>
    </source>
</evidence>
<evidence type="ECO:0000256" key="4">
    <source>
        <dbReference type="RuleBase" id="RU003330"/>
    </source>
</evidence>
<keyword evidence="3 4" id="KW-0418">Kinase</keyword>
<dbReference type="InterPro" id="IPR000850">
    <property type="entry name" value="Adenylat/UMP-CMP_kin"/>
</dbReference>
<dbReference type="InterPro" id="IPR027417">
    <property type="entry name" value="P-loop_NTPase"/>
</dbReference>
<reference evidence="5" key="1">
    <citation type="submission" date="2021-12" db="EMBL/GenBank/DDBJ databases">
        <authorList>
            <person name="Martin H S."/>
        </authorList>
    </citation>
    <scope>NUCLEOTIDE SEQUENCE</scope>
</reference>
<keyword evidence="1 4" id="KW-0808">Transferase</keyword>
<dbReference type="CDD" id="cd01428">
    <property type="entry name" value="ADK"/>
    <property type="match status" value="1"/>
</dbReference>
<proteinExistence type="inferred from homology"/>
<feature type="non-terminal residue" evidence="5">
    <location>
        <position position="219"/>
    </location>
</feature>
<dbReference type="Gene3D" id="3.40.50.300">
    <property type="entry name" value="P-loop containing nucleotide triphosphate hydrolases"/>
    <property type="match status" value="1"/>
</dbReference>
<dbReference type="Proteomes" id="UP000838878">
    <property type="component" value="Chromosome 6"/>
</dbReference>
<dbReference type="PRINTS" id="PR00094">
    <property type="entry name" value="ADENYLTKNASE"/>
</dbReference>
<evidence type="ECO:0000313" key="5">
    <source>
        <dbReference type="EMBL" id="CAH0726319.1"/>
    </source>
</evidence>